<accession>A0ABT6JF65</accession>
<dbReference type="Pfam" id="PF00903">
    <property type="entry name" value="Glyoxalase"/>
    <property type="match status" value="1"/>
</dbReference>
<dbReference type="Gene3D" id="3.30.720.110">
    <property type="match status" value="1"/>
</dbReference>
<proteinExistence type="predicted"/>
<sequence length="150" mass="16232">MTGQALYPYLCVADTARAIEFYCGVFGGTERFRLVEPGGRIGHAEVDIDGTTLMLCDEFPELDIRRPAAGHGYSTTMHLHVDNADAVIARAVDAGSTLLMAPADAFYGERSGVIVDPFGHRWNIGHSIEDVSPEDMQRRYSAMTAPPGTG</sequence>
<evidence type="ECO:0000313" key="3">
    <source>
        <dbReference type="Proteomes" id="UP001156831"/>
    </source>
</evidence>
<dbReference type="Proteomes" id="UP001156831">
    <property type="component" value="Unassembled WGS sequence"/>
</dbReference>
<dbReference type="PANTHER" id="PTHR34109:SF1">
    <property type="entry name" value="VOC DOMAIN-CONTAINING PROTEIN"/>
    <property type="match status" value="1"/>
</dbReference>
<dbReference type="Gene3D" id="3.30.720.120">
    <property type="match status" value="1"/>
</dbReference>
<dbReference type="InterPro" id="IPR029068">
    <property type="entry name" value="Glyas_Bleomycin-R_OHBP_Dase"/>
</dbReference>
<dbReference type="PROSITE" id="PS51819">
    <property type="entry name" value="VOC"/>
    <property type="match status" value="1"/>
</dbReference>
<evidence type="ECO:0000259" key="1">
    <source>
        <dbReference type="PROSITE" id="PS51819"/>
    </source>
</evidence>
<keyword evidence="3" id="KW-1185">Reference proteome</keyword>
<evidence type="ECO:0000313" key="2">
    <source>
        <dbReference type="EMBL" id="MDH5829212.1"/>
    </source>
</evidence>
<protein>
    <submittedName>
        <fullName evidence="2">VOC family protein</fullName>
    </submittedName>
</protein>
<dbReference type="PANTHER" id="PTHR34109">
    <property type="entry name" value="BNAUNNG04460D PROTEIN-RELATED"/>
    <property type="match status" value="1"/>
</dbReference>
<feature type="domain" description="VOC" evidence="1">
    <location>
        <begin position="4"/>
        <end position="127"/>
    </location>
</feature>
<dbReference type="InterPro" id="IPR004360">
    <property type="entry name" value="Glyas_Fos-R_dOase_dom"/>
</dbReference>
<comment type="caution">
    <text evidence="2">The sequence shown here is derived from an EMBL/GenBank/DDBJ whole genome shotgun (WGS) entry which is preliminary data.</text>
</comment>
<dbReference type="EMBL" id="JARXRN010000016">
    <property type="protein sequence ID" value="MDH5829212.1"/>
    <property type="molecule type" value="Genomic_DNA"/>
</dbReference>
<organism evidence="2 3">
    <name type="scientific">Luteimonas rhizosphaericola</name>
    <dbReference type="NCBI Taxonomy" id="3042024"/>
    <lineage>
        <taxon>Bacteria</taxon>
        <taxon>Pseudomonadati</taxon>
        <taxon>Pseudomonadota</taxon>
        <taxon>Gammaproteobacteria</taxon>
        <taxon>Lysobacterales</taxon>
        <taxon>Lysobacteraceae</taxon>
        <taxon>Luteimonas</taxon>
    </lineage>
</organism>
<dbReference type="SUPFAM" id="SSF54593">
    <property type="entry name" value="Glyoxalase/Bleomycin resistance protein/Dihydroxybiphenyl dioxygenase"/>
    <property type="match status" value="1"/>
</dbReference>
<name>A0ABT6JF65_9GAMM</name>
<reference evidence="2 3" key="1">
    <citation type="submission" date="2023-04" db="EMBL/GenBank/DDBJ databases">
        <title>Luteimonas sp. M1R5S18.</title>
        <authorList>
            <person name="Sun J.-Q."/>
        </authorList>
    </citation>
    <scope>NUCLEOTIDE SEQUENCE [LARGE SCALE GENOMIC DNA]</scope>
    <source>
        <strain evidence="2 3">M1R5S18</strain>
    </source>
</reference>
<dbReference type="InterPro" id="IPR037523">
    <property type="entry name" value="VOC_core"/>
</dbReference>
<gene>
    <name evidence="2" type="ORF">QFW80_01590</name>
</gene>
<dbReference type="CDD" id="cd07246">
    <property type="entry name" value="VOC_like"/>
    <property type="match status" value="1"/>
</dbReference>
<dbReference type="RefSeq" id="WP_280599259.1">
    <property type="nucleotide sequence ID" value="NZ_JARXRN010000016.1"/>
</dbReference>